<dbReference type="InterPro" id="IPR006667">
    <property type="entry name" value="SLC41_membr_dom"/>
</dbReference>
<evidence type="ECO:0000256" key="8">
    <source>
        <dbReference type="PROSITE-ProRule" id="PRU00703"/>
    </source>
</evidence>
<proteinExistence type="inferred from homology"/>
<dbReference type="CDD" id="cd04606">
    <property type="entry name" value="CBS_pair_Mg_transporter"/>
    <property type="match status" value="1"/>
</dbReference>
<feature type="transmembrane region" description="Helical" evidence="9">
    <location>
        <begin position="357"/>
        <end position="378"/>
    </location>
</feature>
<dbReference type="Gene3D" id="3.10.580.10">
    <property type="entry name" value="CBS-domain"/>
    <property type="match status" value="1"/>
</dbReference>
<evidence type="ECO:0000256" key="9">
    <source>
        <dbReference type="RuleBase" id="RU362011"/>
    </source>
</evidence>
<comment type="function">
    <text evidence="9">Acts as a magnesium transporter.</text>
</comment>
<dbReference type="EMBL" id="CP017315">
    <property type="protein sequence ID" value="AQS41798.1"/>
    <property type="molecule type" value="Genomic_DNA"/>
</dbReference>
<evidence type="ECO:0000256" key="7">
    <source>
        <dbReference type="ARBA" id="ARBA00023136"/>
    </source>
</evidence>
<name>A0A1U9JVB9_9HYPH</name>
<evidence type="ECO:0000256" key="2">
    <source>
        <dbReference type="ARBA" id="ARBA00009749"/>
    </source>
</evidence>
<dbReference type="SMART" id="SM00116">
    <property type="entry name" value="CBS"/>
    <property type="match status" value="1"/>
</dbReference>
<dbReference type="InterPro" id="IPR006668">
    <property type="entry name" value="Mg_transptr_MgtE_intracell_dom"/>
</dbReference>
<dbReference type="GO" id="GO:0015095">
    <property type="term" value="F:magnesium ion transmembrane transporter activity"/>
    <property type="evidence" value="ECO:0007669"/>
    <property type="project" value="UniProtKB-UniRule"/>
</dbReference>
<keyword evidence="9" id="KW-0479">Metal-binding</keyword>
<comment type="subunit">
    <text evidence="9">Homodimer.</text>
</comment>
<evidence type="ECO:0000256" key="1">
    <source>
        <dbReference type="ARBA" id="ARBA00004141"/>
    </source>
</evidence>
<dbReference type="Pfam" id="PF01769">
    <property type="entry name" value="MgtE"/>
    <property type="match status" value="1"/>
</dbReference>
<keyword evidence="5 9" id="KW-0460">Magnesium</keyword>
<dbReference type="InterPro" id="IPR038076">
    <property type="entry name" value="MgtE_N_sf"/>
</dbReference>
<gene>
    <name evidence="11" type="ORF">BHV28_11100</name>
</gene>
<keyword evidence="3 9" id="KW-0813">Transport</keyword>
<dbReference type="Gene3D" id="1.25.60.10">
    <property type="entry name" value="MgtE N-terminal domain-like"/>
    <property type="match status" value="1"/>
</dbReference>
<organism evidence="11 12">
    <name type="scientific">Candidatus Tokpelaia hoelldobleri</name>
    <dbReference type="NCBI Taxonomy" id="1902579"/>
    <lineage>
        <taxon>Bacteria</taxon>
        <taxon>Pseudomonadati</taxon>
        <taxon>Pseudomonadota</taxon>
        <taxon>Alphaproteobacteria</taxon>
        <taxon>Hyphomicrobiales</taxon>
        <taxon>Candidatus Tokpelaia</taxon>
    </lineage>
</organism>
<dbReference type="Gene3D" id="1.10.357.20">
    <property type="entry name" value="SLC41 divalent cation transporters, integral membrane domain"/>
    <property type="match status" value="1"/>
</dbReference>
<evidence type="ECO:0000256" key="5">
    <source>
        <dbReference type="ARBA" id="ARBA00022842"/>
    </source>
</evidence>
<accession>A0A1U9JVB9</accession>
<dbReference type="SUPFAM" id="SSF54631">
    <property type="entry name" value="CBS-domain pair"/>
    <property type="match status" value="1"/>
</dbReference>
<feature type="transmembrane region" description="Helical" evidence="9">
    <location>
        <begin position="390"/>
        <end position="419"/>
    </location>
</feature>
<keyword evidence="8" id="KW-0129">CBS domain</keyword>
<evidence type="ECO:0000313" key="12">
    <source>
        <dbReference type="Proteomes" id="UP000188912"/>
    </source>
</evidence>
<dbReference type="InterPro" id="IPR006669">
    <property type="entry name" value="MgtE_transporter"/>
</dbReference>
<reference evidence="11 12" key="1">
    <citation type="journal article" date="2010" name="Science">
        <title>Genomic comparison of the ants Camponotus floridanus and Harpegnathos saltator.</title>
        <authorList>
            <person name="Bonasio R."/>
            <person name="Zhang G."/>
            <person name="Ye C."/>
            <person name="Mutti N.S."/>
            <person name="Fang X."/>
            <person name="Qin N."/>
            <person name="Donahue G."/>
            <person name="Yang P."/>
            <person name="Li Q."/>
            <person name="Li C."/>
            <person name="Zhang P."/>
            <person name="Huang Z."/>
            <person name="Berger S.L."/>
            <person name="Reinberg D."/>
            <person name="Wang J."/>
            <person name="Liebig J."/>
        </authorList>
    </citation>
    <scope>NUCLEOTIDE SEQUENCE [LARGE SCALE GENOMIC DNA]</scope>
    <source>
        <strain evidence="11 12">Hsal</strain>
    </source>
</reference>
<dbReference type="InterPro" id="IPR036739">
    <property type="entry name" value="SLC41_membr_dom_sf"/>
</dbReference>
<sequence>MVSNRSNFSQYSALSAEELAAKLDRMYFADAVDIVNHLSFDQALAAFEHLPLDCAIGLFNKTELLRATALLTSLESEKAADILDGMAVVRAKDIFQDMNEKNRRRLFVLLEPATRTDLQKLMNYPRRSAGALMTTEFITVLADWTVEATLNLIRTVETGRETVYTAYIIDPETNVLLSAISLRLLVLSKPKAKVIDAAKHAQPIQCSPTMHQRDLARLFRRYDLLSIAVVDEANHIIGIVTVDNVLDSMTKTMSEETQKFGGMEALEKPYMQITFLNMLEKRGGWLCLLFVGEMLTASVMQHYEHELAHAIVLTLFIPLIMSSGGNSGSQATSLIIRALALNEIRLGDWWRVVLREIPMGLSLGAILGAIGYARVLVWQFTGIYNYGDHWFLIALTVGGTLIAIVMFGSLVGSMLPFVLKAMGFDPASASAPFVATFVDVAGIAIYFSIAAFILAGTLL</sequence>
<feature type="domain" description="CBS" evidence="10">
    <location>
        <begin position="198"/>
        <end position="255"/>
    </location>
</feature>
<dbReference type="Proteomes" id="UP000188912">
    <property type="component" value="Chromosome"/>
</dbReference>
<dbReference type="AlphaFoldDB" id="A0A1U9JVB9"/>
<evidence type="ECO:0000256" key="3">
    <source>
        <dbReference type="ARBA" id="ARBA00022448"/>
    </source>
</evidence>
<keyword evidence="9" id="KW-1003">Cell membrane</keyword>
<dbReference type="NCBIfam" id="TIGR00400">
    <property type="entry name" value="mgtE"/>
    <property type="match status" value="1"/>
</dbReference>
<dbReference type="GO" id="GO:0046872">
    <property type="term" value="F:metal ion binding"/>
    <property type="evidence" value="ECO:0007669"/>
    <property type="project" value="UniProtKB-KW"/>
</dbReference>
<dbReference type="Pfam" id="PF00571">
    <property type="entry name" value="CBS"/>
    <property type="match status" value="1"/>
</dbReference>
<dbReference type="SUPFAM" id="SSF158791">
    <property type="entry name" value="MgtE N-terminal domain-like"/>
    <property type="match status" value="1"/>
</dbReference>
<comment type="caution">
    <text evidence="9">Lacks conserved residue(s) required for the propagation of feature annotation.</text>
</comment>
<protein>
    <recommendedName>
        <fullName evidence="9">Magnesium transporter MgtE</fullName>
    </recommendedName>
</protein>
<keyword evidence="6 9" id="KW-1133">Transmembrane helix</keyword>
<reference evidence="11 12" key="2">
    <citation type="journal article" date="2016" name="Sci. Rep.">
        <title>The genome of Rhizobiales bacteria in predatory ants reveals urease gene functions but no genes for nitrogen fixation.</title>
        <authorList>
            <person name="Neuvonen M.M."/>
            <person name="Tamarit D."/>
            <person name="Naslund K."/>
            <person name="Liebig J."/>
            <person name="Feldhaar H."/>
            <person name="Moran N.A."/>
            <person name="Guy L."/>
            <person name="Andersson S.G."/>
        </authorList>
    </citation>
    <scope>NUCLEOTIDE SEQUENCE [LARGE SCALE GENOMIC DNA]</scope>
    <source>
        <strain evidence="11 12">Hsal</strain>
    </source>
</reference>
<dbReference type="InterPro" id="IPR046342">
    <property type="entry name" value="CBS_dom_sf"/>
</dbReference>
<evidence type="ECO:0000313" key="11">
    <source>
        <dbReference type="EMBL" id="AQS41798.1"/>
    </source>
</evidence>
<evidence type="ECO:0000256" key="4">
    <source>
        <dbReference type="ARBA" id="ARBA00022692"/>
    </source>
</evidence>
<keyword evidence="7 9" id="KW-0472">Membrane</keyword>
<dbReference type="SUPFAM" id="SSF161093">
    <property type="entry name" value="MgtE membrane domain-like"/>
    <property type="match status" value="1"/>
</dbReference>
<dbReference type="PANTHER" id="PTHR43773:SF1">
    <property type="entry name" value="MAGNESIUM TRANSPORTER MGTE"/>
    <property type="match status" value="1"/>
</dbReference>
<keyword evidence="4 9" id="KW-0812">Transmembrane</keyword>
<dbReference type="KEGG" id="thd:BHV28_11100"/>
<dbReference type="STRING" id="1902579.BHV28_11100"/>
<dbReference type="PROSITE" id="PS51371">
    <property type="entry name" value="CBS"/>
    <property type="match status" value="1"/>
</dbReference>
<dbReference type="GO" id="GO:0005886">
    <property type="term" value="C:plasma membrane"/>
    <property type="evidence" value="ECO:0007669"/>
    <property type="project" value="UniProtKB-SubCell"/>
</dbReference>
<dbReference type="SMART" id="SM00924">
    <property type="entry name" value="MgtE_N"/>
    <property type="match status" value="1"/>
</dbReference>
<comment type="similarity">
    <text evidence="2 9">Belongs to the SLC41A transporter family.</text>
</comment>
<dbReference type="InterPro" id="IPR000644">
    <property type="entry name" value="CBS_dom"/>
</dbReference>
<dbReference type="PANTHER" id="PTHR43773">
    <property type="entry name" value="MAGNESIUM TRANSPORTER MGTE"/>
    <property type="match status" value="1"/>
</dbReference>
<comment type="subcellular location">
    <subcellularLocation>
        <location evidence="9">Cell membrane</location>
        <topology evidence="9">Multi-pass membrane protein</topology>
    </subcellularLocation>
    <subcellularLocation>
        <location evidence="1">Membrane</location>
        <topology evidence="1">Multi-pass membrane protein</topology>
    </subcellularLocation>
</comment>
<dbReference type="Pfam" id="PF03448">
    <property type="entry name" value="MgtE_N"/>
    <property type="match status" value="1"/>
</dbReference>
<evidence type="ECO:0000259" key="10">
    <source>
        <dbReference type="PROSITE" id="PS51371"/>
    </source>
</evidence>
<evidence type="ECO:0000256" key="6">
    <source>
        <dbReference type="ARBA" id="ARBA00022989"/>
    </source>
</evidence>
<feature type="transmembrane region" description="Helical" evidence="9">
    <location>
        <begin position="431"/>
        <end position="455"/>
    </location>
</feature>
<keyword evidence="12" id="KW-1185">Reference proteome</keyword>